<dbReference type="PRINTS" id="PR01166">
    <property type="entry name" value="CYCOXIDASEII"/>
</dbReference>
<keyword evidence="16 20" id="KW-0496">Mitochondrion</keyword>
<protein>
    <recommendedName>
        <fullName evidence="3 16">Cytochrome c oxidase subunit 2</fullName>
    </recommendedName>
</protein>
<evidence type="ECO:0000256" key="2">
    <source>
        <dbReference type="ARBA" id="ARBA00007866"/>
    </source>
</evidence>
<dbReference type="GO" id="GO:0042773">
    <property type="term" value="P:ATP synthesis coupled electron transport"/>
    <property type="evidence" value="ECO:0007669"/>
    <property type="project" value="TreeGrafter"/>
</dbReference>
<keyword evidence="12 17" id="KW-1133">Transmembrane helix</keyword>
<evidence type="ECO:0000256" key="16">
    <source>
        <dbReference type="RuleBase" id="RU000457"/>
    </source>
</evidence>
<comment type="function">
    <text evidence="16">Component of the cytochrome c oxidase, the last enzyme in the mitochondrial electron transport chain which drives oxidative phosphorylation. The respiratory chain contains 3 multisubunit complexes succinate dehydrogenase (complex II, CII), ubiquinol-cytochrome c oxidoreductase (cytochrome b-c1 complex, complex III, CIII) and cytochrome c oxidase (complex IV, CIV), that cooperate to transfer electrons derived from NADH and succinate to molecular oxygen, creating an electrochemical gradient over the inner membrane that drives transmembrane transport and the ATP synthase. Cytochrome c oxidase is the component of the respiratory chain that catalyzes the reduction of oxygen to water. Electrons originating from reduced cytochrome c in the intermembrane space (IMS) are transferred via the dinuclear copper A center (CU(A)) of subunit 2 and heme A of subunit 1 to the active site in subunit 1, a binuclear center (BNC) formed by heme A3 and copper B (CU(B)). The BNC reduces molecular oxygen to 2 water molecules using 4 electrons from cytochrome c in the IMS and 4 protons from the mitochondrial matrix.</text>
</comment>
<dbReference type="Pfam" id="PF00116">
    <property type="entry name" value="COX2"/>
    <property type="match status" value="1"/>
</dbReference>
<dbReference type="InterPro" id="IPR014222">
    <property type="entry name" value="Cyt_c_oxidase_su2"/>
</dbReference>
<keyword evidence="11 16" id="KW-0249">Electron transport</keyword>
<keyword evidence="9" id="KW-0460">Magnesium</keyword>
<dbReference type="PANTHER" id="PTHR22888">
    <property type="entry name" value="CYTOCHROME C OXIDASE, SUBUNIT II"/>
    <property type="match status" value="1"/>
</dbReference>
<evidence type="ECO:0000256" key="14">
    <source>
        <dbReference type="ARBA" id="ARBA00023136"/>
    </source>
</evidence>
<keyword evidence="6 16" id="KW-0812">Transmembrane</keyword>
<comment type="similarity">
    <text evidence="2 16">Belongs to the cytochrome c oxidase subunit 2 family.</text>
</comment>
<feature type="domain" description="Cytochrome oxidase subunit II copper A binding" evidence="18">
    <location>
        <begin position="76"/>
        <end position="209"/>
    </location>
</feature>
<dbReference type="EMBL" id="KU975161">
    <property type="protein sequence ID" value="ANQ92690.1"/>
    <property type="molecule type" value="Genomic_DNA"/>
</dbReference>
<dbReference type="InterPro" id="IPR001505">
    <property type="entry name" value="Copper_CuA"/>
</dbReference>
<keyword evidence="13 16" id="KW-0186">Copper</keyword>
<dbReference type="InterPro" id="IPR034210">
    <property type="entry name" value="CcO_II_C"/>
</dbReference>
<evidence type="ECO:0000256" key="10">
    <source>
        <dbReference type="ARBA" id="ARBA00022967"/>
    </source>
</evidence>
<dbReference type="InterPro" id="IPR011759">
    <property type="entry name" value="Cyt_c_oxidase_su2_TM_dom"/>
</dbReference>
<dbReference type="InterPro" id="IPR045187">
    <property type="entry name" value="CcO_II"/>
</dbReference>
<comment type="cofactor">
    <cofactor evidence="16">
        <name>Cu cation</name>
        <dbReference type="ChEBI" id="CHEBI:23378"/>
    </cofactor>
    <text evidence="16">Binds a copper A center.</text>
</comment>
<evidence type="ECO:0000256" key="11">
    <source>
        <dbReference type="ARBA" id="ARBA00022982"/>
    </source>
</evidence>
<evidence type="ECO:0000256" key="6">
    <source>
        <dbReference type="ARBA" id="ARBA00022692"/>
    </source>
</evidence>
<dbReference type="Pfam" id="PF02790">
    <property type="entry name" value="COX2_TM"/>
    <property type="match status" value="1"/>
</dbReference>
<evidence type="ECO:0000256" key="13">
    <source>
        <dbReference type="ARBA" id="ARBA00023008"/>
    </source>
</evidence>
<gene>
    <name evidence="20" type="primary">COX2</name>
</gene>
<evidence type="ECO:0000256" key="17">
    <source>
        <dbReference type="SAM" id="Phobius"/>
    </source>
</evidence>
<geneLocation type="mitochondrion" evidence="20"/>
<dbReference type="InterPro" id="IPR036257">
    <property type="entry name" value="Cyt_c_oxidase_su2_TM_sf"/>
</dbReference>
<evidence type="ECO:0000256" key="1">
    <source>
        <dbReference type="ARBA" id="ARBA00004448"/>
    </source>
</evidence>
<evidence type="ECO:0000313" key="20">
    <source>
        <dbReference type="EMBL" id="ANQ92690.1"/>
    </source>
</evidence>
<dbReference type="Gene3D" id="2.60.40.420">
    <property type="entry name" value="Cupredoxins - blue copper proteins"/>
    <property type="match status" value="1"/>
</dbReference>
<dbReference type="FunFam" id="2.60.40.420:FF:000001">
    <property type="entry name" value="Cytochrome c oxidase subunit 2"/>
    <property type="match status" value="1"/>
</dbReference>
<evidence type="ECO:0000256" key="7">
    <source>
        <dbReference type="ARBA" id="ARBA00022723"/>
    </source>
</evidence>
<dbReference type="SUPFAM" id="SSF81464">
    <property type="entry name" value="Cytochrome c oxidase subunit II-like, transmembrane region"/>
    <property type="match status" value="1"/>
</dbReference>
<evidence type="ECO:0000256" key="12">
    <source>
        <dbReference type="ARBA" id="ARBA00022989"/>
    </source>
</evidence>
<keyword evidence="5 16" id="KW-0679">Respiratory chain</keyword>
<dbReference type="PROSITE" id="PS50857">
    <property type="entry name" value="COX2_CUA"/>
    <property type="match status" value="1"/>
</dbReference>
<feature type="domain" description="Cytochrome oxidase subunit II transmembrane region profile" evidence="19">
    <location>
        <begin position="1"/>
        <end position="75"/>
    </location>
</feature>
<dbReference type="InterPro" id="IPR008972">
    <property type="entry name" value="Cupredoxin"/>
</dbReference>
<keyword evidence="14 16" id="KW-0472">Membrane</keyword>
<feature type="transmembrane region" description="Helical" evidence="17">
    <location>
        <begin position="51"/>
        <end position="71"/>
    </location>
</feature>
<feature type="transmembrane region" description="Helical" evidence="17">
    <location>
        <begin position="12"/>
        <end position="31"/>
    </location>
</feature>
<dbReference type="GO" id="GO:0005507">
    <property type="term" value="F:copper ion binding"/>
    <property type="evidence" value="ECO:0007669"/>
    <property type="project" value="InterPro"/>
</dbReference>
<dbReference type="GO" id="GO:0004129">
    <property type="term" value="F:cytochrome-c oxidase activity"/>
    <property type="evidence" value="ECO:0007669"/>
    <property type="project" value="UniProtKB-EC"/>
</dbReference>
<evidence type="ECO:0000259" key="18">
    <source>
        <dbReference type="PROSITE" id="PS50857"/>
    </source>
</evidence>
<keyword evidence="4 16" id="KW-0813">Transport</keyword>
<evidence type="ECO:0000256" key="15">
    <source>
        <dbReference type="ARBA" id="ARBA00049512"/>
    </source>
</evidence>
<dbReference type="Gene3D" id="1.10.287.90">
    <property type="match status" value="1"/>
</dbReference>
<evidence type="ECO:0000256" key="9">
    <source>
        <dbReference type="ARBA" id="ARBA00022842"/>
    </source>
</evidence>
<dbReference type="PROSITE" id="PS00078">
    <property type="entry name" value="COX2"/>
    <property type="match status" value="1"/>
</dbReference>
<keyword evidence="10" id="KW-1278">Translocase</keyword>
<proteinExistence type="inferred from homology"/>
<dbReference type="CDD" id="cd13912">
    <property type="entry name" value="CcO_II_C"/>
    <property type="match status" value="1"/>
</dbReference>
<comment type="subcellular location">
    <subcellularLocation>
        <location evidence="1 16">Mitochondrion inner membrane</location>
        <topology evidence="1 16">Multi-pass membrane protein</topology>
    </subcellularLocation>
</comment>
<evidence type="ECO:0000256" key="8">
    <source>
        <dbReference type="ARBA" id="ARBA00022792"/>
    </source>
</evidence>
<name>A0A1U9ALQ9_TRIKY</name>
<sequence length="212" mass="23866">MTGIVELYDHAMSACVMVGTFVGGMLLFVIFSKHISLYFYQGHFLEALWTAVPLVILVFLAVPSLHLLYVMNELIDPKVTLKVIGHQWYWEYEYDYFEGACYDSYMIPEGELKPGELRLLEVDHRAVLPMDTSIRLMVTSADVLHSFAVPSLGVKMDAVPGRLNQFPLVIKRPGIFYGQCSELCGAQHSFMPIVIESVDVSSYLAFVKSLVS</sequence>
<dbReference type="SUPFAM" id="SSF49503">
    <property type="entry name" value="Cupredoxins"/>
    <property type="match status" value="1"/>
</dbReference>
<dbReference type="InterPro" id="IPR002429">
    <property type="entry name" value="CcO_II-like_C"/>
</dbReference>
<dbReference type="AlphaFoldDB" id="A0A1U9ALQ9"/>
<accession>A0A1U9ALQ9</accession>
<evidence type="ECO:0000256" key="5">
    <source>
        <dbReference type="ARBA" id="ARBA00022660"/>
    </source>
</evidence>
<dbReference type="GO" id="GO:0005743">
    <property type="term" value="C:mitochondrial inner membrane"/>
    <property type="evidence" value="ECO:0007669"/>
    <property type="project" value="UniProtKB-SubCell"/>
</dbReference>
<organism evidence="20">
    <name type="scientific">Trisidos kiyonoi</name>
    <name type="common">Ark clam</name>
    <name type="synonym">Arca kiyonoi</name>
    <dbReference type="NCBI Taxonomy" id="935009"/>
    <lineage>
        <taxon>Eukaryota</taxon>
        <taxon>Metazoa</taxon>
        <taxon>Spiralia</taxon>
        <taxon>Lophotrochozoa</taxon>
        <taxon>Mollusca</taxon>
        <taxon>Bivalvia</taxon>
        <taxon>Autobranchia</taxon>
        <taxon>Pteriomorphia</taxon>
        <taxon>Arcoida</taxon>
        <taxon>Arcoidea</taxon>
        <taxon>Arcidae</taxon>
        <taxon>Trisidos</taxon>
    </lineage>
</organism>
<evidence type="ECO:0000256" key="3">
    <source>
        <dbReference type="ARBA" id="ARBA00015946"/>
    </source>
</evidence>
<evidence type="ECO:0000259" key="19">
    <source>
        <dbReference type="PROSITE" id="PS50999"/>
    </source>
</evidence>
<evidence type="ECO:0000256" key="4">
    <source>
        <dbReference type="ARBA" id="ARBA00022448"/>
    </source>
</evidence>
<dbReference type="NCBIfam" id="TIGR02866">
    <property type="entry name" value="CoxB"/>
    <property type="match status" value="1"/>
</dbReference>
<comment type="catalytic activity">
    <reaction evidence="15">
        <text>4 Fe(II)-[cytochrome c] + O2 + 8 H(+)(in) = 4 Fe(III)-[cytochrome c] + 2 H2O + 4 H(+)(out)</text>
        <dbReference type="Rhea" id="RHEA:11436"/>
        <dbReference type="Rhea" id="RHEA-COMP:10350"/>
        <dbReference type="Rhea" id="RHEA-COMP:14399"/>
        <dbReference type="ChEBI" id="CHEBI:15377"/>
        <dbReference type="ChEBI" id="CHEBI:15378"/>
        <dbReference type="ChEBI" id="CHEBI:15379"/>
        <dbReference type="ChEBI" id="CHEBI:29033"/>
        <dbReference type="ChEBI" id="CHEBI:29034"/>
        <dbReference type="EC" id="7.1.1.9"/>
    </reaction>
    <physiologicalReaction direction="left-to-right" evidence="15">
        <dbReference type="Rhea" id="RHEA:11437"/>
    </physiologicalReaction>
</comment>
<reference evidence="20" key="1">
    <citation type="submission" date="2016-03" db="EMBL/GenBank/DDBJ databases">
        <authorList>
            <person name="Ploux O."/>
        </authorList>
    </citation>
    <scope>NUCLEOTIDE SEQUENCE</scope>
</reference>
<keyword evidence="8 16" id="KW-0999">Mitochondrion inner membrane</keyword>
<keyword evidence="7 16" id="KW-0479">Metal-binding</keyword>
<dbReference type="GO" id="GO:0016491">
    <property type="term" value="F:oxidoreductase activity"/>
    <property type="evidence" value="ECO:0007669"/>
    <property type="project" value="InterPro"/>
</dbReference>
<dbReference type="PROSITE" id="PS50999">
    <property type="entry name" value="COX2_TM"/>
    <property type="match status" value="1"/>
</dbReference>
<dbReference type="PANTHER" id="PTHR22888:SF9">
    <property type="entry name" value="CYTOCHROME C OXIDASE SUBUNIT 2"/>
    <property type="match status" value="1"/>
</dbReference>